<dbReference type="PROSITE" id="PS01315">
    <property type="entry name" value="CDS"/>
    <property type="match status" value="1"/>
</dbReference>
<dbReference type="KEGG" id="dvn:HQ394_16805"/>
<keyword evidence="17" id="KW-1208">Phospholipid metabolism</keyword>
<keyword evidence="14" id="KW-0443">Lipid metabolism</keyword>
<evidence type="ECO:0000256" key="15">
    <source>
        <dbReference type="ARBA" id="ARBA00023136"/>
    </source>
</evidence>
<sequence>MRWANSIVGSDATVRPVASLLSLQAPLGRRIGSALVMGPPALACAYIGGLPFAILIGAILLILVWEWSRLCGAALPAWGGLALLASLLIALVLAVQGNFAVAGVILAIGAVVALLSSAGNAWLAAGAIYLGVPGLALLWLRQDPEWGRLAILWLLAVVWASDIGAYAAGSTLGGPRLAPRISPNKTWSGLCGGVGCAALVGAVVAALSGSGAALQLAAVSAGIGFVAQMGDLAESWLKRRFGVKDVSGLIPGHGGMLDRVDGLLVAAMATALIAVLGNGKIWIWL</sequence>
<evidence type="ECO:0000256" key="14">
    <source>
        <dbReference type="ARBA" id="ARBA00023098"/>
    </source>
</evidence>
<feature type="transmembrane region" description="Helical" evidence="19">
    <location>
        <begin position="45"/>
        <end position="65"/>
    </location>
</feature>
<dbReference type="GO" id="GO:0016024">
    <property type="term" value="P:CDP-diacylglycerol biosynthetic process"/>
    <property type="evidence" value="ECO:0007669"/>
    <property type="project" value="UniProtKB-UniPathway"/>
</dbReference>
<keyword evidence="16" id="KW-0594">Phospholipid biosynthesis</keyword>
<comment type="subcellular location">
    <subcellularLocation>
        <location evidence="2">Cell membrane</location>
        <topology evidence="2">Multi-pass membrane protein</topology>
    </subcellularLocation>
</comment>
<dbReference type="EC" id="2.7.7.41" evidence="6 18"/>
<keyword evidence="12 18" id="KW-0548">Nucleotidyltransferase</keyword>
<evidence type="ECO:0000256" key="16">
    <source>
        <dbReference type="ARBA" id="ARBA00023209"/>
    </source>
</evidence>
<accession>A0A7H1N4P5</accession>
<comment type="catalytic activity">
    <reaction evidence="1 18">
        <text>a 1,2-diacyl-sn-glycero-3-phosphate + CTP + H(+) = a CDP-1,2-diacyl-sn-glycerol + diphosphate</text>
        <dbReference type="Rhea" id="RHEA:16229"/>
        <dbReference type="ChEBI" id="CHEBI:15378"/>
        <dbReference type="ChEBI" id="CHEBI:33019"/>
        <dbReference type="ChEBI" id="CHEBI:37563"/>
        <dbReference type="ChEBI" id="CHEBI:58332"/>
        <dbReference type="ChEBI" id="CHEBI:58608"/>
        <dbReference type="EC" id="2.7.7.41"/>
    </reaction>
</comment>
<evidence type="ECO:0000256" key="1">
    <source>
        <dbReference type="ARBA" id="ARBA00001698"/>
    </source>
</evidence>
<evidence type="ECO:0000256" key="6">
    <source>
        <dbReference type="ARBA" id="ARBA00012487"/>
    </source>
</evidence>
<feature type="transmembrane region" description="Helical" evidence="19">
    <location>
        <begin position="187"/>
        <end position="207"/>
    </location>
</feature>
<comment type="pathway">
    <text evidence="4">Lipid metabolism.</text>
</comment>
<evidence type="ECO:0000256" key="10">
    <source>
        <dbReference type="ARBA" id="ARBA00022679"/>
    </source>
</evidence>
<evidence type="ECO:0000256" key="3">
    <source>
        <dbReference type="ARBA" id="ARBA00005119"/>
    </source>
</evidence>
<feature type="transmembrane region" description="Helical" evidence="19">
    <location>
        <begin position="122"/>
        <end position="140"/>
    </location>
</feature>
<dbReference type="EMBL" id="CP053923">
    <property type="protein sequence ID" value="QNT70681.1"/>
    <property type="molecule type" value="Genomic_DNA"/>
</dbReference>
<dbReference type="Proteomes" id="UP000516369">
    <property type="component" value="Chromosome"/>
</dbReference>
<dbReference type="InterPro" id="IPR000374">
    <property type="entry name" value="PC_trans"/>
</dbReference>
<name>A0A7H1N4P5_9PROT</name>
<evidence type="ECO:0000313" key="20">
    <source>
        <dbReference type="EMBL" id="QNT70681.1"/>
    </source>
</evidence>
<keyword evidence="21" id="KW-1185">Reference proteome</keyword>
<proteinExistence type="inferred from homology"/>
<dbReference type="GO" id="GO:0004605">
    <property type="term" value="F:phosphatidate cytidylyltransferase activity"/>
    <property type="evidence" value="ECO:0007669"/>
    <property type="project" value="UniProtKB-EC"/>
</dbReference>
<evidence type="ECO:0000256" key="4">
    <source>
        <dbReference type="ARBA" id="ARBA00005189"/>
    </source>
</evidence>
<feature type="transmembrane region" description="Helical" evidence="19">
    <location>
        <begin position="99"/>
        <end position="115"/>
    </location>
</feature>
<evidence type="ECO:0000256" key="19">
    <source>
        <dbReference type="SAM" id="Phobius"/>
    </source>
</evidence>
<comment type="pathway">
    <text evidence="3 18">Phospholipid metabolism; CDP-diacylglycerol biosynthesis; CDP-diacylglycerol from sn-glycerol 3-phosphate: step 3/3.</text>
</comment>
<organism evidence="20 21">
    <name type="scientific">Defluviicoccus vanus</name>
    <dbReference type="NCBI Taxonomy" id="111831"/>
    <lineage>
        <taxon>Bacteria</taxon>
        <taxon>Pseudomonadati</taxon>
        <taxon>Pseudomonadota</taxon>
        <taxon>Alphaproteobacteria</taxon>
        <taxon>Rhodospirillales</taxon>
        <taxon>Rhodospirillaceae</taxon>
        <taxon>Defluviicoccus</taxon>
    </lineage>
</organism>
<evidence type="ECO:0000256" key="11">
    <source>
        <dbReference type="ARBA" id="ARBA00022692"/>
    </source>
</evidence>
<evidence type="ECO:0000256" key="17">
    <source>
        <dbReference type="ARBA" id="ARBA00023264"/>
    </source>
</evidence>
<feature type="transmembrane region" description="Helical" evidence="19">
    <location>
        <begin position="263"/>
        <end position="284"/>
    </location>
</feature>
<comment type="similarity">
    <text evidence="5 18">Belongs to the CDS family.</text>
</comment>
<feature type="transmembrane region" description="Helical" evidence="19">
    <location>
        <begin position="72"/>
        <end position="93"/>
    </location>
</feature>
<evidence type="ECO:0000256" key="9">
    <source>
        <dbReference type="ARBA" id="ARBA00022516"/>
    </source>
</evidence>
<evidence type="ECO:0000256" key="5">
    <source>
        <dbReference type="ARBA" id="ARBA00010185"/>
    </source>
</evidence>
<dbReference type="AlphaFoldDB" id="A0A7H1N4P5"/>
<protein>
    <recommendedName>
        <fullName evidence="7 18">Phosphatidate cytidylyltransferase</fullName>
        <ecNumber evidence="6 18">2.7.7.41</ecNumber>
    </recommendedName>
</protein>
<keyword evidence="11 18" id="KW-0812">Transmembrane</keyword>
<keyword evidence="13 19" id="KW-1133">Transmembrane helix</keyword>
<gene>
    <name evidence="20" type="ORF">HQ394_16805</name>
</gene>
<dbReference type="GO" id="GO:0005886">
    <property type="term" value="C:plasma membrane"/>
    <property type="evidence" value="ECO:0007669"/>
    <property type="project" value="UniProtKB-SubCell"/>
</dbReference>
<dbReference type="PANTHER" id="PTHR46382">
    <property type="entry name" value="PHOSPHATIDATE CYTIDYLYLTRANSFERASE"/>
    <property type="match status" value="1"/>
</dbReference>
<dbReference type="RefSeq" id="WP_190261155.1">
    <property type="nucleotide sequence ID" value="NZ_CP053923.1"/>
</dbReference>
<evidence type="ECO:0000256" key="7">
    <source>
        <dbReference type="ARBA" id="ARBA00019373"/>
    </source>
</evidence>
<evidence type="ECO:0000256" key="8">
    <source>
        <dbReference type="ARBA" id="ARBA00022475"/>
    </source>
</evidence>
<keyword evidence="9" id="KW-0444">Lipid biosynthesis</keyword>
<dbReference type="Pfam" id="PF01148">
    <property type="entry name" value="CTP_transf_1"/>
    <property type="match status" value="1"/>
</dbReference>
<evidence type="ECO:0000256" key="13">
    <source>
        <dbReference type="ARBA" id="ARBA00022989"/>
    </source>
</evidence>
<evidence type="ECO:0000256" key="2">
    <source>
        <dbReference type="ARBA" id="ARBA00004651"/>
    </source>
</evidence>
<dbReference type="UniPathway" id="UPA00557">
    <property type="reaction ID" value="UER00614"/>
</dbReference>
<keyword evidence="10 18" id="KW-0808">Transferase</keyword>
<feature type="transmembrane region" description="Helical" evidence="19">
    <location>
        <begin position="146"/>
        <end position="167"/>
    </location>
</feature>
<keyword evidence="8" id="KW-1003">Cell membrane</keyword>
<dbReference type="PANTHER" id="PTHR46382:SF1">
    <property type="entry name" value="PHOSPHATIDATE CYTIDYLYLTRANSFERASE"/>
    <property type="match status" value="1"/>
</dbReference>
<evidence type="ECO:0000256" key="18">
    <source>
        <dbReference type="RuleBase" id="RU003938"/>
    </source>
</evidence>
<evidence type="ECO:0000256" key="12">
    <source>
        <dbReference type="ARBA" id="ARBA00022695"/>
    </source>
</evidence>
<keyword evidence="15 19" id="KW-0472">Membrane</keyword>
<reference evidence="20 21" key="1">
    <citation type="submission" date="2020-05" db="EMBL/GenBank/DDBJ databases">
        <title>Complete closed genome sequence of Defluviicoccus vanus.</title>
        <authorList>
            <person name="Bessarab I."/>
            <person name="Arumugam K."/>
            <person name="Maszenan A.M."/>
            <person name="Seviour R.J."/>
            <person name="Williams R.B."/>
        </authorList>
    </citation>
    <scope>NUCLEOTIDE SEQUENCE [LARGE SCALE GENOMIC DNA]</scope>
    <source>
        <strain evidence="20 21">Ben 114</strain>
    </source>
</reference>
<evidence type="ECO:0000313" key="21">
    <source>
        <dbReference type="Proteomes" id="UP000516369"/>
    </source>
</evidence>